<protein>
    <submittedName>
        <fullName evidence="1">Uncharacterized protein</fullName>
    </submittedName>
</protein>
<dbReference type="AlphaFoldDB" id="A0A1F5EHK8"/>
<accession>A0A1F5EHK8</accession>
<evidence type="ECO:0000313" key="2">
    <source>
        <dbReference type="Proteomes" id="UP000179003"/>
    </source>
</evidence>
<reference evidence="1 2" key="1">
    <citation type="journal article" date="2016" name="Nat. Commun.">
        <title>Thousands of microbial genomes shed light on interconnected biogeochemical processes in an aquifer system.</title>
        <authorList>
            <person name="Anantharaman K."/>
            <person name="Brown C.T."/>
            <person name="Hug L.A."/>
            <person name="Sharon I."/>
            <person name="Castelle C.J."/>
            <person name="Probst A.J."/>
            <person name="Thomas B.C."/>
            <person name="Singh A."/>
            <person name="Wilkins M.J."/>
            <person name="Karaoz U."/>
            <person name="Brodie E.L."/>
            <person name="Williams K.H."/>
            <person name="Hubbard S.S."/>
            <person name="Banfield J.F."/>
        </authorList>
    </citation>
    <scope>NUCLEOTIDE SEQUENCE [LARGE SCALE GENOMIC DNA]</scope>
</reference>
<gene>
    <name evidence="1" type="ORF">A2442_03325</name>
</gene>
<name>A0A1F5EHK8_9BACT</name>
<organism evidence="1 2">
    <name type="scientific">Candidatus Campbellbacteria bacterium RIFOXYC2_FULL_35_25</name>
    <dbReference type="NCBI Taxonomy" id="1797582"/>
    <lineage>
        <taxon>Bacteria</taxon>
        <taxon>Candidatus Campbelliibacteriota</taxon>
    </lineage>
</organism>
<dbReference type="STRING" id="1797582.A2442_03325"/>
<dbReference type="Proteomes" id="UP000179003">
    <property type="component" value="Unassembled WGS sequence"/>
</dbReference>
<proteinExistence type="predicted"/>
<evidence type="ECO:0000313" key="1">
    <source>
        <dbReference type="EMBL" id="OGD66888.1"/>
    </source>
</evidence>
<dbReference type="EMBL" id="MFAE01000012">
    <property type="protein sequence ID" value="OGD66888.1"/>
    <property type="molecule type" value="Genomic_DNA"/>
</dbReference>
<sequence length="98" mass="11198">MITVIIVYEIKKGGKRTVQTNATIEVVKEILHSWIVNQFGEERDIREANHKEIYTIQIKVDQNDGIFLTESDTGNDRFTAGIVERMLILLPSIEIIAL</sequence>
<comment type="caution">
    <text evidence="1">The sequence shown here is derived from an EMBL/GenBank/DDBJ whole genome shotgun (WGS) entry which is preliminary data.</text>
</comment>